<feature type="transmembrane region" description="Helical" evidence="1">
    <location>
        <begin position="74"/>
        <end position="94"/>
    </location>
</feature>
<feature type="transmembrane region" description="Helical" evidence="1">
    <location>
        <begin position="580"/>
        <end position="602"/>
    </location>
</feature>
<evidence type="ECO:0000256" key="1">
    <source>
        <dbReference type="SAM" id="Phobius"/>
    </source>
</evidence>
<evidence type="ECO:0000313" key="2">
    <source>
        <dbReference type="EMBL" id="EKF52581.1"/>
    </source>
</evidence>
<dbReference type="AlphaFoldDB" id="K2PYW3"/>
<feature type="transmembrane region" description="Helical" evidence="1">
    <location>
        <begin position="12"/>
        <end position="32"/>
    </location>
</feature>
<feature type="transmembrane region" description="Helical" evidence="1">
    <location>
        <begin position="244"/>
        <end position="263"/>
    </location>
</feature>
<accession>K2PYW3</accession>
<feature type="transmembrane region" description="Helical" evidence="1">
    <location>
        <begin position="132"/>
        <end position="153"/>
    </location>
</feature>
<proteinExistence type="predicted"/>
<comment type="caution">
    <text evidence="2">The sequence shown here is derived from an EMBL/GenBank/DDBJ whole genome shotgun (WGS) entry which is preliminary data.</text>
</comment>
<dbReference type="eggNOG" id="COG4485">
    <property type="taxonomic scope" value="Bacteria"/>
</dbReference>
<name>K2PYW3_9LACT</name>
<feature type="transmembrane region" description="Helical" evidence="1">
    <location>
        <begin position="101"/>
        <end position="120"/>
    </location>
</feature>
<keyword evidence="1" id="KW-1133">Transmembrane helix</keyword>
<feature type="transmembrane region" description="Helical" evidence="1">
    <location>
        <begin position="325"/>
        <end position="345"/>
    </location>
</feature>
<keyword evidence="1" id="KW-0812">Transmembrane</keyword>
<dbReference type="PATRIC" id="fig|1231377.3.peg.155"/>
<sequence>MKYKLSNYIKNFWIRNFIFILISLILLLPFLINGELITWADSQFHITRLYEIIKQQQHGQYFPDIVQYSGLQNWGYGLNLFYPPYALLPLVFLWRLLDNPVMAFILFDIFIVYFALAMNFRILKKATQNLSLSFLISILYILTASAGTMPPIARNGMNIPVVGIVLINQLTSNIVFLFAPVILVSFYQIIFRNENSYWKTAAVFSALSAMLSIPATLGLVITVIIMFIIGVFKKKINTKNITTLFGVAGVTILLSAIFIVPLLEQRLYSSWGSLPNRQTLWGKSFFDIVVKNIFNFSDILSVFVVIAFIYLLLYKKLDKSSKILAAGYLLSLLVLHSSVFPWWLIQNFFAATLQYTSRWEFVPRLIGSIFVARVVLDIAQVKPKIFSLTVYVTLIFSVLGMYGNTLSTYFPVIPATQETPTKPKDGIKNESFEPVKTYALKGRVYLRVNSRNIRNILDSNFASRKELGLKPTDPMLSSLAFNDYRIQGQYRDHQKVYANSLVKFNGKLHKNMTSVQGEEFLINNLPKSLNTVQAPITYLKGFKAYNDLGNELVTYKNGDGFLEIKPQGSENIKITYEKTFLHKGSIVVTIFSWIILCFGIFLSKIKNGKRRHAKTFNSGSSI</sequence>
<feature type="transmembrane region" description="Helical" evidence="1">
    <location>
        <begin position="165"/>
        <end position="190"/>
    </location>
</feature>
<feature type="transmembrane region" description="Helical" evidence="1">
    <location>
        <begin position="202"/>
        <end position="232"/>
    </location>
</feature>
<reference evidence="2 3" key="1">
    <citation type="journal article" date="2012" name="J. Bacteriol.">
        <title>Genome Sequence of the Bacteriocin-Producing Strain Lactococcus garvieae DCC43.</title>
        <authorList>
            <person name="Gabrielsen C."/>
            <person name="Brede D.A."/>
            <person name="Hernandez P.E."/>
            <person name="Nes I.F."/>
            <person name="Diep D.B."/>
        </authorList>
    </citation>
    <scope>NUCLEOTIDE SEQUENCE [LARGE SCALE GENOMIC DNA]</scope>
    <source>
        <strain evidence="2 3">DCC43</strain>
    </source>
</reference>
<organism evidence="2 3">
    <name type="scientific">Lactococcus garvieae DCC43</name>
    <dbReference type="NCBI Taxonomy" id="1231377"/>
    <lineage>
        <taxon>Bacteria</taxon>
        <taxon>Bacillati</taxon>
        <taxon>Bacillota</taxon>
        <taxon>Bacilli</taxon>
        <taxon>Lactobacillales</taxon>
        <taxon>Streptococcaceae</taxon>
        <taxon>Lactococcus</taxon>
    </lineage>
</organism>
<dbReference type="Proteomes" id="UP000006787">
    <property type="component" value="Unassembled WGS sequence"/>
</dbReference>
<keyword evidence="1" id="KW-0472">Membrane</keyword>
<evidence type="ECO:0000313" key="3">
    <source>
        <dbReference type="Proteomes" id="UP000006787"/>
    </source>
</evidence>
<dbReference type="RefSeq" id="WP_003134549.1">
    <property type="nucleotide sequence ID" value="NZ_AMQS01000001.1"/>
</dbReference>
<protein>
    <submittedName>
        <fullName evidence="2">Uncharacterized protein</fullName>
    </submittedName>
</protein>
<gene>
    <name evidence="2" type="ORF">C426_0156</name>
</gene>
<feature type="transmembrane region" description="Helical" evidence="1">
    <location>
        <begin position="385"/>
        <end position="403"/>
    </location>
</feature>
<feature type="transmembrane region" description="Helical" evidence="1">
    <location>
        <begin position="293"/>
        <end position="313"/>
    </location>
</feature>
<dbReference type="EMBL" id="AMQS01000001">
    <property type="protein sequence ID" value="EKF52581.1"/>
    <property type="molecule type" value="Genomic_DNA"/>
</dbReference>